<protein>
    <recommendedName>
        <fullName evidence="6">Mutator family transposase</fullName>
    </recommendedName>
</protein>
<gene>
    <name evidence="7" type="ORF">ERS852481_02857</name>
</gene>
<evidence type="ECO:0000256" key="4">
    <source>
        <dbReference type="ARBA" id="ARBA00023125"/>
    </source>
</evidence>
<evidence type="ECO:0000313" key="7">
    <source>
        <dbReference type="EMBL" id="CUO77800.1"/>
    </source>
</evidence>
<evidence type="ECO:0000313" key="8">
    <source>
        <dbReference type="Proteomes" id="UP000095362"/>
    </source>
</evidence>
<accession>A0A174HXL6</accession>
<sequence>MNQVNCPVCGMKCVKSGKTKAGSQRWLCKNCKTSLTHKINNESKELQIFLDWLFGKESQSTMSGEGRSFRRKTAKFWDIWAMPPKIAETRDVVFLDGIYLSRKACVLICCDEKHVLGWYLCRYEHAGAWIALMKRIAEPRMVVSDGGTGFAKALKKAWPKAKHQRCVFHVFCQVKRYITSRPNTAAGAELYMLVKDLLKIKSKKESQIWVERFINWIKKYQDFLDEMTIDENGKSRPTHERILKAERSLLKLLKEKTLFTYLDENLKNDFSTPSTNNRIEGGINSRLREMLRNHRGLSIERRIKAVYWWCYMHSPEPLPLSEIIKVMPTEQSITSIYQRMNEKNRLEKSLSIWGDAIVWSDLHNVDRTFDGWD</sequence>
<dbReference type="PANTHER" id="PTHR33217:SF9">
    <property type="entry name" value="MUTATOR FAMILY TRANSPOSASE"/>
    <property type="match status" value="1"/>
</dbReference>
<evidence type="ECO:0000256" key="6">
    <source>
        <dbReference type="RuleBase" id="RU365089"/>
    </source>
</evidence>
<comment type="similarity">
    <text evidence="2 6">Belongs to the transposase mutator family.</text>
</comment>
<reference evidence="7 8" key="1">
    <citation type="submission" date="2015-09" db="EMBL/GenBank/DDBJ databases">
        <authorList>
            <consortium name="Pathogen Informatics"/>
        </authorList>
    </citation>
    <scope>NUCLEOTIDE SEQUENCE [LARGE SCALE GENOMIC DNA]</scope>
    <source>
        <strain evidence="7 8">2789STDY5834866</strain>
    </source>
</reference>
<evidence type="ECO:0000256" key="5">
    <source>
        <dbReference type="ARBA" id="ARBA00023172"/>
    </source>
</evidence>
<organism evidence="7 8">
    <name type="scientific">Coprococcus comes</name>
    <dbReference type="NCBI Taxonomy" id="410072"/>
    <lineage>
        <taxon>Bacteria</taxon>
        <taxon>Bacillati</taxon>
        <taxon>Bacillota</taxon>
        <taxon>Clostridia</taxon>
        <taxon>Lachnospirales</taxon>
        <taxon>Lachnospiraceae</taxon>
        <taxon>Coprococcus</taxon>
    </lineage>
</organism>
<dbReference type="PANTHER" id="PTHR33217">
    <property type="entry name" value="TRANSPOSASE FOR INSERTION SEQUENCE ELEMENT IS1081"/>
    <property type="match status" value="1"/>
</dbReference>
<evidence type="ECO:0000256" key="1">
    <source>
        <dbReference type="ARBA" id="ARBA00002190"/>
    </source>
</evidence>
<keyword evidence="4 6" id="KW-0238">DNA-binding</keyword>
<keyword evidence="5 6" id="KW-0233">DNA recombination</keyword>
<dbReference type="InterPro" id="IPR001207">
    <property type="entry name" value="Transposase_mutator"/>
</dbReference>
<dbReference type="InterPro" id="IPR048004">
    <property type="entry name" value="IS1249_transpos"/>
</dbReference>
<keyword evidence="6" id="KW-0814">Transposable element</keyword>
<comment type="function">
    <text evidence="1 6">Required for the transposition of the insertion element.</text>
</comment>
<proteinExistence type="inferred from homology"/>
<dbReference type="GO" id="GO:0006313">
    <property type="term" value="P:DNA transposition"/>
    <property type="evidence" value="ECO:0007669"/>
    <property type="project" value="UniProtKB-UniRule"/>
</dbReference>
<evidence type="ECO:0000256" key="2">
    <source>
        <dbReference type="ARBA" id="ARBA00010961"/>
    </source>
</evidence>
<dbReference type="NCBIfam" id="NF033544">
    <property type="entry name" value="transpos_IS1249"/>
    <property type="match status" value="1"/>
</dbReference>
<dbReference type="Proteomes" id="UP000095362">
    <property type="component" value="Unassembled WGS sequence"/>
</dbReference>
<dbReference type="Pfam" id="PF00872">
    <property type="entry name" value="Transposase_mut"/>
    <property type="match status" value="1"/>
</dbReference>
<dbReference type="EMBL" id="CYZK01000027">
    <property type="protein sequence ID" value="CUO77800.1"/>
    <property type="molecule type" value="Genomic_DNA"/>
</dbReference>
<dbReference type="AlphaFoldDB" id="A0A174HXL6"/>
<name>A0A174HXL6_9FIRM</name>
<dbReference type="RefSeq" id="WP_055262091.1">
    <property type="nucleotide sequence ID" value="NZ_CYZK01000027.1"/>
</dbReference>
<dbReference type="GO" id="GO:0003677">
    <property type="term" value="F:DNA binding"/>
    <property type="evidence" value="ECO:0007669"/>
    <property type="project" value="UniProtKB-UniRule"/>
</dbReference>
<keyword evidence="3 6" id="KW-0815">Transposition</keyword>
<dbReference type="PROSITE" id="PS01007">
    <property type="entry name" value="TRANSPOSASE_MUTATOR"/>
    <property type="match status" value="1"/>
</dbReference>
<evidence type="ECO:0000256" key="3">
    <source>
        <dbReference type="ARBA" id="ARBA00022578"/>
    </source>
</evidence>
<dbReference type="GO" id="GO:0004803">
    <property type="term" value="F:transposase activity"/>
    <property type="evidence" value="ECO:0007669"/>
    <property type="project" value="UniProtKB-UniRule"/>
</dbReference>